<evidence type="ECO:0000313" key="3">
    <source>
        <dbReference type="EMBL" id="ORV37687.1"/>
    </source>
</evidence>
<evidence type="ECO:0000313" key="2">
    <source>
        <dbReference type="EMBL" id="BBZ09585.1"/>
    </source>
</evidence>
<name>A0A1X1T0C2_9MYCO</name>
<reference evidence="3 4" key="1">
    <citation type="submission" date="2016-01" db="EMBL/GenBank/DDBJ databases">
        <title>The new phylogeny of the genus Mycobacterium.</title>
        <authorList>
            <person name="Tarcisio F."/>
            <person name="Conor M."/>
            <person name="Antonella G."/>
            <person name="Elisabetta G."/>
            <person name="Giulia F.S."/>
            <person name="Sara T."/>
            <person name="Anna F."/>
            <person name="Clotilde B."/>
            <person name="Roberto B."/>
            <person name="Veronica D.S."/>
            <person name="Fabio R."/>
            <person name="Monica P."/>
            <person name="Olivier J."/>
            <person name="Enrico T."/>
            <person name="Nicola S."/>
        </authorList>
    </citation>
    <scope>NUCLEOTIDE SEQUENCE [LARGE SCALE GENOMIC DNA]</scope>
    <source>
        <strain evidence="3 4">DSM 44339</strain>
    </source>
</reference>
<evidence type="ECO:0000313" key="4">
    <source>
        <dbReference type="Proteomes" id="UP000193564"/>
    </source>
</evidence>
<organism evidence="3 4">
    <name type="scientific">Mycolicibacterium doricum</name>
    <dbReference type="NCBI Taxonomy" id="126673"/>
    <lineage>
        <taxon>Bacteria</taxon>
        <taxon>Bacillati</taxon>
        <taxon>Actinomycetota</taxon>
        <taxon>Actinomycetes</taxon>
        <taxon>Mycobacteriales</taxon>
        <taxon>Mycobacteriaceae</taxon>
        <taxon>Mycolicibacterium</taxon>
    </lineage>
</organism>
<dbReference type="Proteomes" id="UP000193564">
    <property type="component" value="Unassembled WGS sequence"/>
</dbReference>
<dbReference type="KEGG" id="mdr:MDOR_37540"/>
<evidence type="ECO:0000313" key="5">
    <source>
        <dbReference type="Proteomes" id="UP000467201"/>
    </source>
</evidence>
<proteinExistence type="predicted"/>
<gene>
    <name evidence="3" type="ORF">AWC01_15765</name>
    <name evidence="2" type="ORF">MDOR_37540</name>
</gene>
<dbReference type="RefSeq" id="WP_085192297.1">
    <property type="nucleotide sequence ID" value="NZ_AP022605.1"/>
</dbReference>
<feature type="region of interest" description="Disordered" evidence="1">
    <location>
        <begin position="1"/>
        <end position="24"/>
    </location>
</feature>
<dbReference type="Proteomes" id="UP000467201">
    <property type="component" value="Chromosome"/>
</dbReference>
<dbReference type="EMBL" id="LQOS01000046">
    <property type="protein sequence ID" value="ORV37687.1"/>
    <property type="molecule type" value="Genomic_DNA"/>
</dbReference>
<dbReference type="EMBL" id="AP022605">
    <property type="protein sequence ID" value="BBZ09585.1"/>
    <property type="molecule type" value="Genomic_DNA"/>
</dbReference>
<dbReference type="STRING" id="126673.AWC01_15765"/>
<protein>
    <recommendedName>
        <fullName evidence="6">Transposase</fullName>
    </recommendedName>
</protein>
<sequence length="139" mass="15343">MDSPNPVGGEQPVDPAPRPTRRSFTAQYRDRILDEYLAAPHGEKGAVLRREGLYQSQMREWAQARETAGATRKSRNGLSVNVTNESVAAREVARLTRENVRLTKQLTQTEAALEIMGKLHGLLESISKGPGTPPRLSKP</sequence>
<evidence type="ECO:0008006" key="6">
    <source>
        <dbReference type="Google" id="ProtNLM"/>
    </source>
</evidence>
<reference evidence="2" key="3">
    <citation type="submission" date="2020-02" db="EMBL/GenBank/DDBJ databases">
        <authorList>
            <person name="Matsumoto Y."/>
            <person name="Motooka D."/>
            <person name="Nakamura S."/>
        </authorList>
    </citation>
    <scope>NUCLEOTIDE SEQUENCE</scope>
    <source>
        <strain evidence="2">JCM 12405</strain>
    </source>
</reference>
<dbReference type="AlphaFoldDB" id="A0A1X1T0C2"/>
<accession>A0A1X1T0C2</accession>
<reference evidence="2 5" key="2">
    <citation type="journal article" date="2019" name="Emerg. Microbes Infect.">
        <title>Comprehensive subspecies identification of 175 nontuberculous mycobacteria species based on 7547 genomic profiles.</title>
        <authorList>
            <person name="Matsumoto Y."/>
            <person name="Kinjo T."/>
            <person name="Motooka D."/>
            <person name="Nabeya D."/>
            <person name="Jung N."/>
            <person name="Uechi K."/>
            <person name="Horii T."/>
            <person name="Iida T."/>
            <person name="Fujita J."/>
            <person name="Nakamura S."/>
        </authorList>
    </citation>
    <scope>NUCLEOTIDE SEQUENCE [LARGE SCALE GENOMIC DNA]</scope>
    <source>
        <strain evidence="2 5">JCM 12405</strain>
    </source>
</reference>
<keyword evidence="4" id="KW-1185">Reference proteome</keyword>
<evidence type="ECO:0000256" key="1">
    <source>
        <dbReference type="SAM" id="MobiDB-lite"/>
    </source>
</evidence>
<dbReference type="OrthoDB" id="52928at2"/>